<dbReference type="RefSeq" id="WP_238308652.1">
    <property type="nucleotide sequence ID" value="NZ_BPRE01000020.1"/>
</dbReference>
<dbReference type="Gene3D" id="3.40.50.300">
    <property type="entry name" value="P-loop containing nucleotide triphosphate hydrolases"/>
    <property type="match status" value="1"/>
</dbReference>
<reference evidence="3" key="1">
    <citation type="journal article" date="2021" name="Front. Microbiol.">
        <title>Comprehensive Comparative Genomics and Phenotyping of Methylobacterium Species.</title>
        <authorList>
            <person name="Alessa O."/>
            <person name="Ogura Y."/>
            <person name="Fujitani Y."/>
            <person name="Takami H."/>
            <person name="Hayashi T."/>
            <person name="Sahin N."/>
            <person name="Tani A."/>
        </authorList>
    </citation>
    <scope>NUCLEOTIDE SEQUENCE</scope>
    <source>
        <strain evidence="3">DSM 14458</strain>
    </source>
</reference>
<sequence length="219" mass="23675">MIVVVGNTKGGVGKTTLAVQIAIARARAGQRVWIVDADIQGTASSAIQFRADAELEPALACSSFSDPRQLRSQVKQQRENYDEIIIDVGGRDTGALRAALMLADKVVVPFAPMSFDLWAMHDMAQVITDISAERDGLLALAVMNQAEPRERSADNHEAQEAVRQIEAFRLLDAQLVKRKAFSSSSSEGRGVAEQPSPDAKAVGELDRLVKAIFDQSEGN</sequence>
<dbReference type="SUPFAM" id="SSF52540">
    <property type="entry name" value="P-loop containing nucleoside triphosphate hydrolases"/>
    <property type="match status" value="1"/>
</dbReference>
<dbReference type="EMBL" id="BPRE01000020">
    <property type="protein sequence ID" value="GJE78070.1"/>
    <property type="molecule type" value="Genomic_DNA"/>
</dbReference>
<feature type="region of interest" description="Disordered" evidence="1">
    <location>
        <begin position="180"/>
        <end position="200"/>
    </location>
</feature>
<comment type="caution">
    <text evidence="3">The sequence shown here is derived from an EMBL/GenBank/DDBJ whole genome shotgun (WGS) entry which is preliminary data.</text>
</comment>
<evidence type="ECO:0000313" key="4">
    <source>
        <dbReference type="Proteomes" id="UP001055093"/>
    </source>
</evidence>
<evidence type="ECO:0000256" key="1">
    <source>
        <dbReference type="SAM" id="MobiDB-lite"/>
    </source>
</evidence>
<dbReference type="CDD" id="cd02042">
    <property type="entry name" value="ParAB_family"/>
    <property type="match status" value="1"/>
</dbReference>
<gene>
    <name evidence="3" type="ORF">BGCPKDLD_4681</name>
</gene>
<evidence type="ECO:0000313" key="3">
    <source>
        <dbReference type="EMBL" id="GJE78070.1"/>
    </source>
</evidence>
<organism evidence="3 4">
    <name type="scientific">Methylorubrum suomiense</name>
    <dbReference type="NCBI Taxonomy" id="144191"/>
    <lineage>
        <taxon>Bacteria</taxon>
        <taxon>Pseudomonadati</taxon>
        <taxon>Pseudomonadota</taxon>
        <taxon>Alphaproteobacteria</taxon>
        <taxon>Hyphomicrobiales</taxon>
        <taxon>Methylobacteriaceae</taxon>
        <taxon>Methylorubrum</taxon>
    </lineage>
</organism>
<dbReference type="Pfam" id="PF01656">
    <property type="entry name" value="CbiA"/>
    <property type="match status" value="1"/>
</dbReference>
<dbReference type="InterPro" id="IPR002586">
    <property type="entry name" value="CobQ/CobB/MinD/ParA_Nub-bd_dom"/>
</dbReference>
<reference evidence="3" key="2">
    <citation type="submission" date="2021-08" db="EMBL/GenBank/DDBJ databases">
        <authorList>
            <person name="Tani A."/>
            <person name="Ola A."/>
            <person name="Ogura Y."/>
            <person name="Katsura K."/>
            <person name="Hayashi T."/>
        </authorList>
    </citation>
    <scope>NUCLEOTIDE SEQUENCE</scope>
    <source>
        <strain evidence="3">DSM 14458</strain>
    </source>
</reference>
<dbReference type="InterPro" id="IPR027417">
    <property type="entry name" value="P-loop_NTPase"/>
</dbReference>
<dbReference type="PIRSF" id="PIRSF009320">
    <property type="entry name" value="Nuc_binding_HP_1000"/>
    <property type="match status" value="1"/>
</dbReference>
<dbReference type="PANTHER" id="PTHR13696">
    <property type="entry name" value="P-LOOP CONTAINING NUCLEOSIDE TRIPHOSPHATE HYDROLASE"/>
    <property type="match status" value="1"/>
</dbReference>
<dbReference type="PANTHER" id="PTHR13696:SF96">
    <property type="entry name" value="COBQ_COBB_MIND_PARA NUCLEOTIDE BINDING DOMAIN-CONTAINING PROTEIN"/>
    <property type="match status" value="1"/>
</dbReference>
<feature type="domain" description="CobQ/CobB/MinD/ParA nucleotide binding" evidence="2">
    <location>
        <begin position="4"/>
        <end position="189"/>
    </location>
</feature>
<protein>
    <submittedName>
        <fullName evidence="3">Iron-sulfur cluster carrier protein</fullName>
    </submittedName>
</protein>
<dbReference type="InterPro" id="IPR050678">
    <property type="entry name" value="DNA_Partitioning_ATPase"/>
</dbReference>
<accession>A0ABQ4V1Y4</accession>
<name>A0ABQ4V1Y4_9HYPH</name>
<proteinExistence type="predicted"/>
<evidence type="ECO:0000259" key="2">
    <source>
        <dbReference type="Pfam" id="PF01656"/>
    </source>
</evidence>
<dbReference type="Proteomes" id="UP001055093">
    <property type="component" value="Unassembled WGS sequence"/>
</dbReference>
<keyword evidence="4" id="KW-1185">Reference proteome</keyword>